<dbReference type="Gene3D" id="3.40.630.30">
    <property type="match status" value="1"/>
</dbReference>
<dbReference type="PANTHER" id="PTHR43626">
    <property type="entry name" value="ACYL-COA N-ACYLTRANSFERASE"/>
    <property type="match status" value="1"/>
</dbReference>
<evidence type="ECO:0000313" key="5">
    <source>
        <dbReference type="Proteomes" id="UP000679992"/>
    </source>
</evidence>
<dbReference type="Proteomes" id="UP000679992">
    <property type="component" value="Unassembled WGS sequence"/>
</dbReference>
<dbReference type="CDD" id="cd04301">
    <property type="entry name" value="NAT_SF"/>
    <property type="match status" value="1"/>
</dbReference>
<proteinExistence type="predicted"/>
<sequence>MKITYSECKEISREQLQNLFKSLDWKSGDFPDELQEVMKNSHSVVTAWYQGELIGLVNALSDGVMTVYFHYMLVHPNYQNKGIGKNILEMILSRYEGYKNKLLISYENAESFYRKAGFKPEEGTIAMFITDMV</sequence>
<gene>
    <name evidence="4" type="ORF">J42TS3_22800</name>
</gene>
<reference evidence="4 5" key="1">
    <citation type="submission" date="2021-03" db="EMBL/GenBank/DDBJ databases">
        <title>Antimicrobial resistance genes in bacteria isolated from Japanese honey, and their potential for conferring macrolide and lincosamide resistance in the American foulbrood pathogen Paenibacillus larvae.</title>
        <authorList>
            <person name="Okamoto M."/>
            <person name="Kumagai M."/>
            <person name="Kanamori H."/>
            <person name="Takamatsu D."/>
        </authorList>
    </citation>
    <scope>NUCLEOTIDE SEQUENCE [LARGE SCALE GENOMIC DNA]</scope>
    <source>
        <strain evidence="4 5">J42TS3</strain>
    </source>
</reference>
<dbReference type="InterPro" id="IPR016181">
    <property type="entry name" value="Acyl_CoA_acyltransferase"/>
</dbReference>
<dbReference type="EMBL" id="BOSL01000006">
    <property type="protein sequence ID" value="GIP53245.1"/>
    <property type="molecule type" value="Genomic_DNA"/>
</dbReference>
<evidence type="ECO:0000256" key="2">
    <source>
        <dbReference type="ARBA" id="ARBA00023315"/>
    </source>
</evidence>
<dbReference type="InterPro" id="IPR000182">
    <property type="entry name" value="GNAT_dom"/>
</dbReference>
<dbReference type="PANTHER" id="PTHR43626:SF4">
    <property type="entry name" value="GCN5-RELATED N-ACETYLTRANSFERASE 2, CHLOROPLASTIC"/>
    <property type="match status" value="1"/>
</dbReference>
<feature type="domain" description="N-acetyltransferase" evidence="3">
    <location>
        <begin position="3"/>
        <end position="133"/>
    </location>
</feature>
<evidence type="ECO:0000313" key="4">
    <source>
        <dbReference type="EMBL" id="GIP53245.1"/>
    </source>
</evidence>
<dbReference type="RefSeq" id="WP_213654850.1">
    <property type="nucleotide sequence ID" value="NZ_BOSL01000006.1"/>
</dbReference>
<dbReference type="PROSITE" id="PS51186">
    <property type="entry name" value="GNAT"/>
    <property type="match status" value="1"/>
</dbReference>
<accession>A0ABQ4MCT6</accession>
<comment type="caution">
    <text evidence="4">The sequence shown here is derived from an EMBL/GenBank/DDBJ whole genome shotgun (WGS) entry which is preliminary data.</text>
</comment>
<keyword evidence="2" id="KW-0012">Acyltransferase</keyword>
<evidence type="ECO:0000259" key="3">
    <source>
        <dbReference type="PROSITE" id="PS51186"/>
    </source>
</evidence>
<keyword evidence="5" id="KW-1185">Reference proteome</keyword>
<organism evidence="4 5">
    <name type="scientific">Paenibacillus vini</name>
    <dbReference type="NCBI Taxonomy" id="1476024"/>
    <lineage>
        <taxon>Bacteria</taxon>
        <taxon>Bacillati</taxon>
        <taxon>Bacillota</taxon>
        <taxon>Bacilli</taxon>
        <taxon>Bacillales</taxon>
        <taxon>Paenibacillaceae</taxon>
        <taxon>Paenibacillus</taxon>
    </lineage>
</organism>
<dbReference type="InterPro" id="IPR045039">
    <property type="entry name" value="NSI-like"/>
</dbReference>
<name>A0ABQ4MCT6_9BACL</name>
<evidence type="ECO:0000256" key="1">
    <source>
        <dbReference type="ARBA" id="ARBA00022679"/>
    </source>
</evidence>
<protein>
    <submittedName>
        <fullName evidence="4">NH2-acetyltransferase</fullName>
    </submittedName>
</protein>
<dbReference type="Pfam" id="PF13673">
    <property type="entry name" value="Acetyltransf_10"/>
    <property type="match status" value="1"/>
</dbReference>
<dbReference type="SUPFAM" id="SSF55729">
    <property type="entry name" value="Acyl-CoA N-acyltransferases (Nat)"/>
    <property type="match status" value="1"/>
</dbReference>
<keyword evidence="1" id="KW-0808">Transferase</keyword>